<name>A0AAD2CH37_9STRA</name>
<keyword evidence="4" id="KW-0804">Transcription</keyword>
<organism evidence="10 11">
    <name type="scientific">Cylindrotheca closterium</name>
    <dbReference type="NCBI Taxonomy" id="2856"/>
    <lineage>
        <taxon>Eukaryota</taxon>
        <taxon>Sar</taxon>
        <taxon>Stramenopiles</taxon>
        <taxon>Ochrophyta</taxon>
        <taxon>Bacillariophyta</taxon>
        <taxon>Bacillariophyceae</taxon>
        <taxon>Bacillariophycidae</taxon>
        <taxon>Bacillariales</taxon>
        <taxon>Bacillariaceae</taxon>
        <taxon>Cylindrotheca</taxon>
    </lineage>
</organism>
<dbReference type="EMBL" id="CAKOGP040000335">
    <property type="protein sequence ID" value="CAJ1934538.1"/>
    <property type="molecule type" value="Genomic_DNA"/>
</dbReference>
<evidence type="ECO:0000256" key="7">
    <source>
        <dbReference type="SAM" id="Coils"/>
    </source>
</evidence>
<dbReference type="InterPro" id="IPR036388">
    <property type="entry name" value="WH-like_DNA-bd_sf"/>
</dbReference>
<keyword evidence="11" id="KW-1185">Reference proteome</keyword>
<proteinExistence type="inferred from homology"/>
<evidence type="ECO:0000256" key="1">
    <source>
        <dbReference type="ARBA" id="ARBA00004123"/>
    </source>
</evidence>
<evidence type="ECO:0000256" key="3">
    <source>
        <dbReference type="ARBA" id="ARBA00023125"/>
    </source>
</evidence>
<dbReference type="FunFam" id="1.10.10.10:FF:000027">
    <property type="entry name" value="Heat shock transcription factor 1"/>
    <property type="match status" value="1"/>
</dbReference>
<dbReference type="Pfam" id="PF00447">
    <property type="entry name" value="HSF_DNA-bind"/>
    <property type="match status" value="1"/>
</dbReference>
<keyword evidence="3" id="KW-0238">DNA-binding</keyword>
<evidence type="ECO:0000256" key="8">
    <source>
        <dbReference type="SAM" id="MobiDB-lite"/>
    </source>
</evidence>
<keyword evidence="2" id="KW-0805">Transcription regulation</keyword>
<dbReference type="GO" id="GO:0003700">
    <property type="term" value="F:DNA-binding transcription factor activity"/>
    <property type="evidence" value="ECO:0007669"/>
    <property type="project" value="InterPro"/>
</dbReference>
<dbReference type="GO" id="GO:0043565">
    <property type="term" value="F:sequence-specific DNA binding"/>
    <property type="evidence" value="ECO:0007669"/>
    <property type="project" value="InterPro"/>
</dbReference>
<evidence type="ECO:0000256" key="6">
    <source>
        <dbReference type="RuleBase" id="RU004020"/>
    </source>
</evidence>
<comment type="similarity">
    <text evidence="6">Belongs to the HSF family.</text>
</comment>
<evidence type="ECO:0000259" key="9">
    <source>
        <dbReference type="SMART" id="SM00415"/>
    </source>
</evidence>
<feature type="compositionally biased region" description="Basic residues" evidence="8">
    <location>
        <begin position="27"/>
        <end position="36"/>
    </location>
</feature>
<protein>
    <recommendedName>
        <fullName evidence="9">HSF-type DNA-binding domain-containing protein</fullName>
    </recommendedName>
</protein>
<dbReference type="SMART" id="SM00415">
    <property type="entry name" value="HSF"/>
    <property type="match status" value="1"/>
</dbReference>
<evidence type="ECO:0000313" key="10">
    <source>
        <dbReference type="EMBL" id="CAJ1934538.1"/>
    </source>
</evidence>
<evidence type="ECO:0000256" key="2">
    <source>
        <dbReference type="ARBA" id="ARBA00023015"/>
    </source>
</evidence>
<reference evidence="10" key="1">
    <citation type="submission" date="2023-08" db="EMBL/GenBank/DDBJ databases">
        <authorList>
            <person name="Audoor S."/>
            <person name="Bilcke G."/>
        </authorList>
    </citation>
    <scope>NUCLEOTIDE SEQUENCE</scope>
</reference>
<feature type="coiled-coil region" evidence="7">
    <location>
        <begin position="154"/>
        <end position="181"/>
    </location>
</feature>
<sequence>MMSNANKNLLPTQAASAPAVPPSGMKKERRRAKRKTSSSSSSKDEAPMFLRKAFHIVNTCDPTVAAWSEDGYSFYVKDQDRFASEIIPKCFKHNHFSSFVRQLNFYGFRKLREDHVELDNVDESKSKWCHFRHPKFQRGRPDLLREISKNTHKEVAEKTELDALRAEVKDLKALVQTMKKDMGVLATLVGDLSHQTRLQTATSTTTSQPPLKKMRLEVEPLKPDIAKSAIPAVPVKPVAFGGERTASGLSAVTFNSEDEEFITSLFTEEGFDDTLDIPDAIVS</sequence>
<accession>A0AAD2CH37</accession>
<dbReference type="PANTHER" id="PTHR10015">
    <property type="entry name" value="HEAT SHOCK TRANSCRIPTION FACTOR"/>
    <property type="match status" value="1"/>
</dbReference>
<dbReference type="Proteomes" id="UP001295423">
    <property type="component" value="Unassembled WGS sequence"/>
</dbReference>
<dbReference type="Gene3D" id="1.10.10.10">
    <property type="entry name" value="Winged helix-like DNA-binding domain superfamily/Winged helix DNA-binding domain"/>
    <property type="match status" value="1"/>
</dbReference>
<evidence type="ECO:0000313" key="11">
    <source>
        <dbReference type="Proteomes" id="UP001295423"/>
    </source>
</evidence>
<evidence type="ECO:0000256" key="5">
    <source>
        <dbReference type="ARBA" id="ARBA00023242"/>
    </source>
</evidence>
<gene>
    <name evidence="10" type="ORF">CYCCA115_LOCUS3878</name>
</gene>
<dbReference type="PRINTS" id="PR00056">
    <property type="entry name" value="HSFDOMAIN"/>
</dbReference>
<dbReference type="GO" id="GO:0005634">
    <property type="term" value="C:nucleus"/>
    <property type="evidence" value="ECO:0007669"/>
    <property type="project" value="UniProtKB-SubCell"/>
</dbReference>
<comment type="caution">
    <text evidence="10">The sequence shown here is derived from an EMBL/GenBank/DDBJ whole genome shotgun (WGS) entry which is preliminary data.</text>
</comment>
<feature type="region of interest" description="Disordered" evidence="8">
    <location>
        <begin position="1"/>
        <end position="44"/>
    </location>
</feature>
<dbReference type="PANTHER" id="PTHR10015:SF206">
    <property type="entry name" value="HSF-TYPE DNA-BINDING DOMAIN-CONTAINING PROTEIN"/>
    <property type="match status" value="1"/>
</dbReference>
<dbReference type="AlphaFoldDB" id="A0AAD2CH37"/>
<feature type="compositionally biased region" description="Polar residues" evidence="8">
    <location>
        <begin position="1"/>
        <end position="15"/>
    </location>
</feature>
<dbReference type="InterPro" id="IPR000232">
    <property type="entry name" value="HSF_DNA-bd"/>
</dbReference>
<keyword evidence="5" id="KW-0539">Nucleus</keyword>
<dbReference type="InterPro" id="IPR036390">
    <property type="entry name" value="WH_DNA-bd_sf"/>
</dbReference>
<comment type="subcellular location">
    <subcellularLocation>
        <location evidence="1">Nucleus</location>
    </subcellularLocation>
</comment>
<keyword evidence="7" id="KW-0175">Coiled coil</keyword>
<evidence type="ECO:0000256" key="4">
    <source>
        <dbReference type="ARBA" id="ARBA00023163"/>
    </source>
</evidence>
<feature type="domain" description="HSF-type DNA-binding" evidence="9">
    <location>
        <begin position="45"/>
        <end position="150"/>
    </location>
</feature>
<dbReference type="SUPFAM" id="SSF46785">
    <property type="entry name" value="Winged helix' DNA-binding domain"/>
    <property type="match status" value="1"/>
</dbReference>